<evidence type="ECO:0000256" key="6">
    <source>
        <dbReference type="ARBA" id="ARBA00022833"/>
    </source>
</evidence>
<dbReference type="NCBIfam" id="NF009003">
    <property type="entry name" value="PRK12348.1"/>
    <property type="match status" value="1"/>
</dbReference>
<comment type="cofactor">
    <cofactor evidence="2">
        <name>Zn(2+)</name>
        <dbReference type="ChEBI" id="CHEBI:29105"/>
    </cofactor>
</comment>
<feature type="domain" description="Class II aldolase/adducin N-terminal" evidence="9">
    <location>
        <begin position="9"/>
        <end position="197"/>
    </location>
</feature>
<dbReference type="AlphaFoldDB" id="A0A840I543"/>
<gene>
    <name evidence="10" type="ORF">GGQ59_002503</name>
</gene>
<reference evidence="10 11" key="1">
    <citation type="submission" date="2020-08" db="EMBL/GenBank/DDBJ databases">
        <title>Genomic Encyclopedia of Type Strains, Phase IV (KMG-IV): sequencing the most valuable type-strain genomes for metagenomic binning, comparative biology and taxonomic classification.</title>
        <authorList>
            <person name="Goeker M."/>
        </authorList>
    </citation>
    <scope>NUCLEOTIDE SEQUENCE [LARGE SCALE GENOMIC DNA]</scope>
    <source>
        <strain evidence="10 11">DSM 102850</strain>
    </source>
</reference>
<dbReference type="Pfam" id="PF00596">
    <property type="entry name" value="Aldolase_II"/>
    <property type="match status" value="1"/>
</dbReference>
<sequence length="233" mass="25321">MASLRTLKEEVYEANLALVRHGLVLLTWGNVSGIDRDQGLVAIKPSGVPYDDMTADDMVIVDLDGKVVEGTLKPSSDTATHLVLYNRFEGVGGVAHTHSTHGAAYAQAGRPIKILGTTQADYFADDIPCTRDMTKEEIEGAFEHETGNVIVETVGNRDPLHVPGVLLKNHAPFTWGKTAAEAVRNSVVLEEVARMGLMTAQLNPQAEMNQHLVKKHFERKHGPNAYYGQGGPN</sequence>
<dbReference type="EC" id="5.1.3.4" evidence="4"/>
<evidence type="ECO:0000256" key="5">
    <source>
        <dbReference type="ARBA" id="ARBA00022723"/>
    </source>
</evidence>
<dbReference type="InterPro" id="IPR050197">
    <property type="entry name" value="Aldolase_class_II_sugar_metab"/>
</dbReference>
<evidence type="ECO:0000256" key="3">
    <source>
        <dbReference type="ARBA" id="ARBA00010037"/>
    </source>
</evidence>
<evidence type="ECO:0000256" key="7">
    <source>
        <dbReference type="ARBA" id="ARBA00023235"/>
    </source>
</evidence>
<evidence type="ECO:0000256" key="2">
    <source>
        <dbReference type="ARBA" id="ARBA00001947"/>
    </source>
</evidence>
<protein>
    <recommendedName>
        <fullName evidence="4">L-ribulose-5-phosphate 4-epimerase</fullName>
        <ecNumber evidence="4">5.1.3.4</ecNumber>
    </recommendedName>
</protein>
<dbReference type="GO" id="GO:0019323">
    <property type="term" value="P:pentose catabolic process"/>
    <property type="evidence" value="ECO:0007669"/>
    <property type="project" value="TreeGrafter"/>
</dbReference>
<dbReference type="FunFam" id="3.40.225.10:FF:000001">
    <property type="entry name" value="L-ribulose-5-phosphate 4-epimerase UlaF"/>
    <property type="match status" value="1"/>
</dbReference>
<evidence type="ECO:0000259" key="9">
    <source>
        <dbReference type="SMART" id="SM01007"/>
    </source>
</evidence>
<dbReference type="Proteomes" id="UP000563524">
    <property type="component" value="Unassembled WGS sequence"/>
</dbReference>
<evidence type="ECO:0000256" key="1">
    <source>
        <dbReference type="ARBA" id="ARBA00001726"/>
    </source>
</evidence>
<keyword evidence="6" id="KW-0862">Zinc</keyword>
<dbReference type="GO" id="GO:0008742">
    <property type="term" value="F:L-ribulose-phosphate 4-epimerase activity"/>
    <property type="evidence" value="ECO:0007669"/>
    <property type="project" value="UniProtKB-EC"/>
</dbReference>
<dbReference type="RefSeq" id="WP_183819094.1">
    <property type="nucleotide sequence ID" value="NZ_JACHOB010000006.1"/>
</dbReference>
<dbReference type="GO" id="GO:0046872">
    <property type="term" value="F:metal ion binding"/>
    <property type="evidence" value="ECO:0007669"/>
    <property type="project" value="UniProtKB-KW"/>
</dbReference>
<evidence type="ECO:0000313" key="11">
    <source>
        <dbReference type="Proteomes" id="UP000563524"/>
    </source>
</evidence>
<evidence type="ECO:0000313" key="10">
    <source>
        <dbReference type="EMBL" id="MBB4659959.1"/>
    </source>
</evidence>
<name>A0A840I543_9PROT</name>
<dbReference type="GO" id="GO:0016832">
    <property type="term" value="F:aldehyde-lyase activity"/>
    <property type="evidence" value="ECO:0007669"/>
    <property type="project" value="TreeGrafter"/>
</dbReference>
<evidence type="ECO:0000256" key="4">
    <source>
        <dbReference type="ARBA" id="ARBA00013186"/>
    </source>
</evidence>
<dbReference type="NCBIfam" id="NF006047">
    <property type="entry name" value="PRK08193.1"/>
    <property type="match status" value="1"/>
</dbReference>
<keyword evidence="8" id="KW-0119">Carbohydrate metabolism</keyword>
<organism evidence="10 11">
    <name type="scientific">Parvularcula dongshanensis</name>
    <dbReference type="NCBI Taxonomy" id="1173995"/>
    <lineage>
        <taxon>Bacteria</taxon>
        <taxon>Pseudomonadati</taxon>
        <taxon>Pseudomonadota</taxon>
        <taxon>Alphaproteobacteria</taxon>
        <taxon>Parvularculales</taxon>
        <taxon>Parvularculaceae</taxon>
        <taxon>Parvularcula</taxon>
    </lineage>
</organism>
<dbReference type="PANTHER" id="PTHR22789:SF8">
    <property type="entry name" value="L-RIBULOSE-5-PHOSPHATE 4-EPIMERASE SGBE"/>
    <property type="match status" value="1"/>
</dbReference>
<comment type="caution">
    <text evidence="10">The sequence shown here is derived from an EMBL/GenBank/DDBJ whole genome shotgun (WGS) entry which is preliminary data.</text>
</comment>
<comment type="catalytic activity">
    <reaction evidence="1">
        <text>L-ribulose 5-phosphate = D-xylulose 5-phosphate</text>
        <dbReference type="Rhea" id="RHEA:22368"/>
        <dbReference type="ChEBI" id="CHEBI:57737"/>
        <dbReference type="ChEBI" id="CHEBI:58226"/>
        <dbReference type="EC" id="5.1.3.4"/>
    </reaction>
</comment>
<dbReference type="InterPro" id="IPR001303">
    <property type="entry name" value="Aldolase_II/adducin_N"/>
</dbReference>
<dbReference type="InterPro" id="IPR036409">
    <property type="entry name" value="Aldolase_II/adducin_N_sf"/>
</dbReference>
<comment type="similarity">
    <text evidence="3">Belongs to the aldolase class II family. AraD/FucA subfamily.</text>
</comment>
<dbReference type="SMART" id="SM01007">
    <property type="entry name" value="Aldolase_II"/>
    <property type="match status" value="1"/>
</dbReference>
<dbReference type="GO" id="GO:0005829">
    <property type="term" value="C:cytosol"/>
    <property type="evidence" value="ECO:0007669"/>
    <property type="project" value="TreeGrafter"/>
</dbReference>
<keyword evidence="5" id="KW-0479">Metal-binding</keyword>
<keyword evidence="11" id="KW-1185">Reference proteome</keyword>
<accession>A0A840I543</accession>
<dbReference type="PANTHER" id="PTHR22789">
    <property type="entry name" value="FUCULOSE PHOSPHATE ALDOLASE"/>
    <property type="match status" value="1"/>
</dbReference>
<dbReference type="SUPFAM" id="SSF53639">
    <property type="entry name" value="AraD/HMP-PK domain-like"/>
    <property type="match status" value="1"/>
</dbReference>
<evidence type="ECO:0000256" key="8">
    <source>
        <dbReference type="ARBA" id="ARBA00023277"/>
    </source>
</evidence>
<proteinExistence type="inferred from homology"/>
<dbReference type="EMBL" id="JACHOB010000006">
    <property type="protein sequence ID" value="MBB4659959.1"/>
    <property type="molecule type" value="Genomic_DNA"/>
</dbReference>
<dbReference type="Gene3D" id="3.40.225.10">
    <property type="entry name" value="Class II aldolase/adducin N-terminal domain"/>
    <property type="match status" value="1"/>
</dbReference>
<keyword evidence="7 10" id="KW-0413">Isomerase</keyword>